<proteinExistence type="predicted"/>
<dbReference type="AlphaFoldDB" id="A0ABD2MGE7"/>
<evidence type="ECO:0000313" key="1">
    <source>
        <dbReference type="EMBL" id="KAL3265464.1"/>
    </source>
</evidence>
<protein>
    <submittedName>
        <fullName evidence="1">Uncharacterized protein</fullName>
    </submittedName>
</protein>
<dbReference type="Proteomes" id="UP001516400">
    <property type="component" value="Unassembled WGS sequence"/>
</dbReference>
<name>A0ABD2MGE7_9CUCU</name>
<evidence type="ECO:0000313" key="2">
    <source>
        <dbReference type="Proteomes" id="UP001516400"/>
    </source>
</evidence>
<keyword evidence="2" id="KW-1185">Reference proteome</keyword>
<organism evidence="1 2">
    <name type="scientific">Cryptolaemus montrouzieri</name>
    <dbReference type="NCBI Taxonomy" id="559131"/>
    <lineage>
        <taxon>Eukaryota</taxon>
        <taxon>Metazoa</taxon>
        <taxon>Ecdysozoa</taxon>
        <taxon>Arthropoda</taxon>
        <taxon>Hexapoda</taxon>
        <taxon>Insecta</taxon>
        <taxon>Pterygota</taxon>
        <taxon>Neoptera</taxon>
        <taxon>Endopterygota</taxon>
        <taxon>Coleoptera</taxon>
        <taxon>Polyphaga</taxon>
        <taxon>Cucujiformia</taxon>
        <taxon>Coccinelloidea</taxon>
        <taxon>Coccinellidae</taxon>
        <taxon>Scymninae</taxon>
        <taxon>Scymnini</taxon>
        <taxon>Cryptolaemus</taxon>
    </lineage>
</organism>
<accession>A0ABD2MGE7</accession>
<reference evidence="1 2" key="1">
    <citation type="journal article" date="2021" name="BMC Biol.">
        <title>Horizontally acquired antibacterial genes associated with adaptive radiation of ladybird beetles.</title>
        <authorList>
            <person name="Li H.S."/>
            <person name="Tang X.F."/>
            <person name="Huang Y.H."/>
            <person name="Xu Z.Y."/>
            <person name="Chen M.L."/>
            <person name="Du X.Y."/>
            <person name="Qiu B.Y."/>
            <person name="Chen P.T."/>
            <person name="Zhang W."/>
            <person name="Slipinski A."/>
            <person name="Escalona H.E."/>
            <person name="Waterhouse R.M."/>
            <person name="Zwick A."/>
            <person name="Pang H."/>
        </authorList>
    </citation>
    <scope>NUCLEOTIDE SEQUENCE [LARGE SCALE GENOMIC DNA]</scope>
    <source>
        <strain evidence="1">SYSU2018</strain>
    </source>
</reference>
<comment type="caution">
    <text evidence="1">The sequence shown here is derived from an EMBL/GenBank/DDBJ whole genome shotgun (WGS) entry which is preliminary data.</text>
</comment>
<gene>
    <name evidence="1" type="ORF">HHI36_009668</name>
</gene>
<dbReference type="EMBL" id="JABFTP020000001">
    <property type="protein sequence ID" value="KAL3265464.1"/>
    <property type="molecule type" value="Genomic_DNA"/>
</dbReference>
<sequence length="88" mass="10137">MEIINLIESEEMFQKVIFRWLKKMNEKNHRSFFNYASVSRWANLGIFKATIVSSLASESDLLPEISSLHAATSFMLFVTLLSKLSTTF</sequence>